<evidence type="ECO:0000313" key="3">
    <source>
        <dbReference type="Proteomes" id="UP001300383"/>
    </source>
</evidence>
<dbReference type="EMBL" id="JASGBQ010000020">
    <property type="protein sequence ID" value="MDI9242878.1"/>
    <property type="molecule type" value="Genomic_DNA"/>
</dbReference>
<dbReference type="Proteomes" id="UP001300383">
    <property type="component" value="Unassembled WGS sequence"/>
</dbReference>
<dbReference type="AlphaFoldDB" id="A0AAP4F109"/>
<sequence length="94" mass="10820">MNELMNDIYKFSFALDDVQLYLDTHPDCQEALAYYQNMKKARETAVKAYECQFGPLTKDGVKDDADYWTWVNDPWPWEGGACSCGTMKKGCSTR</sequence>
<keyword evidence="3" id="KW-1185">Reference proteome</keyword>
<evidence type="ECO:0000259" key="1">
    <source>
        <dbReference type="Pfam" id="PF12652"/>
    </source>
</evidence>
<dbReference type="RefSeq" id="WP_283231314.1">
    <property type="nucleotide sequence ID" value="NZ_JASGBQ010000020.1"/>
</dbReference>
<dbReference type="Pfam" id="PF12652">
    <property type="entry name" value="CotJB"/>
    <property type="match status" value="1"/>
</dbReference>
<reference evidence="2 3" key="1">
    <citation type="submission" date="2023-05" db="EMBL/GenBank/DDBJ databases">
        <title>[ruminococcus] sp. nov., isolated from a pig farm feces dump.</title>
        <authorList>
            <person name="Chang Y.-H."/>
        </authorList>
    </citation>
    <scope>NUCLEOTIDE SEQUENCE [LARGE SCALE GENOMIC DNA]</scope>
    <source>
        <strain evidence="2 3">YH-rum2234</strain>
    </source>
</reference>
<dbReference type="InterPro" id="IPR024207">
    <property type="entry name" value="CotJB_dom"/>
</dbReference>
<accession>A0AAP4F109</accession>
<name>A0AAP4F109_9FIRM</name>
<proteinExistence type="predicted"/>
<keyword evidence="2" id="KW-0167">Capsid protein</keyword>
<keyword evidence="2" id="KW-0946">Virion</keyword>
<organism evidence="2 3">
    <name type="scientific">Fusibacillus kribbianus</name>
    <dbReference type="NCBI Taxonomy" id="3044208"/>
    <lineage>
        <taxon>Bacteria</taxon>
        <taxon>Bacillati</taxon>
        <taxon>Bacillota</taxon>
        <taxon>Clostridia</taxon>
        <taxon>Lachnospirales</taxon>
        <taxon>Lachnospiraceae</taxon>
        <taxon>Fusibacillus</taxon>
    </lineage>
</organism>
<comment type="caution">
    <text evidence="2">The sequence shown here is derived from an EMBL/GenBank/DDBJ whole genome shotgun (WGS) entry which is preliminary data.</text>
</comment>
<feature type="domain" description="Protein CotJB" evidence="1">
    <location>
        <begin position="3"/>
        <end position="78"/>
    </location>
</feature>
<evidence type="ECO:0000313" key="2">
    <source>
        <dbReference type="EMBL" id="MDI9242878.1"/>
    </source>
</evidence>
<protein>
    <submittedName>
        <fullName evidence="2">Spore coat protein CotJB</fullName>
    </submittedName>
</protein>
<gene>
    <name evidence="2" type="ORF">QJ036_10405</name>
</gene>